<dbReference type="Pfam" id="PF00583">
    <property type="entry name" value="Acetyltransf_1"/>
    <property type="match status" value="1"/>
</dbReference>
<dbReference type="PROSITE" id="PS51186">
    <property type="entry name" value="GNAT"/>
    <property type="match status" value="1"/>
</dbReference>
<name>A0A9D1V434_9FIRM</name>
<dbReference type="InterPro" id="IPR016181">
    <property type="entry name" value="Acyl_CoA_acyltransferase"/>
</dbReference>
<dbReference type="Proteomes" id="UP000824193">
    <property type="component" value="Unassembled WGS sequence"/>
</dbReference>
<dbReference type="CDD" id="cd04301">
    <property type="entry name" value="NAT_SF"/>
    <property type="match status" value="1"/>
</dbReference>
<keyword evidence="2" id="KW-0012">Acyltransferase</keyword>
<evidence type="ECO:0000256" key="2">
    <source>
        <dbReference type="ARBA" id="ARBA00023315"/>
    </source>
</evidence>
<reference evidence="4" key="2">
    <citation type="submission" date="2021-04" db="EMBL/GenBank/DDBJ databases">
        <authorList>
            <person name="Gilroy R."/>
        </authorList>
    </citation>
    <scope>NUCLEOTIDE SEQUENCE</scope>
    <source>
        <strain evidence="4">2239</strain>
    </source>
</reference>
<evidence type="ECO:0000313" key="4">
    <source>
        <dbReference type="EMBL" id="HIX05720.1"/>
    </source>
</evidence>
<evidence type="ECO:0000256" key="1">
    <source>
        <dbReference type="ARBA" id="ARBA00022679"/>
    </source>
</evidence>
<dbReference type="PANTHER" id="PTHR43420">
    <property type="entry name" value="ACETYLTRANSFERASE"/>
    <property type="match status" value="1"/>
</dbReference>
<evidence type="ECO:0000313" key="5">
    <source>
        <dbReference type="Proteomes" id="UP000824193"/>
    </source>
</evidence>
<gene>
    <name evidence="4" type="ORF">H9865_06430</name>
</gene>
<dbReference type="InterPro" id="IPR000182">
    <property type="entry name" value="GNAT_dom"/>
</dbReference>
<evidence type="ECO:0000259" key="3">
    <source>
        <dbReference type="PROSITE" id="PS51186"/>
    </source>
</evidence>
<reference evidence="4" key="1">
    <citation type="journal article" date="2021" name="PeerJ">
        <title>Extensive microbial diversity within the chicken gut microbiome revealed by metagenomics and culture.</title>
        <authorList>
            <person name="Gilroy R."/>
            <person name="Ravi A."/>
            <person name="Getino M."/>
            <person name="Pursley I."/>
            <person name="Horton D.L."/>
            <person name="Alikhan N.F."/>
            <person name="Baker D."/>
            <person name="Gharbi K."/>
            <person name="Hall N."/>
            <person name="Watson M."/>
            <person name="Adriaenssens E.M."/>
            <person name="Foster-Nyarko E."/>
            <person name="Jarju S."/>
            <person name="Secka A."/>
            <person name="Antonio M."/>
            <person name="Oren A."/>
            <person name="Chaudhuri R.R."/>
            <person name="La Ragione R."/>
            <person name="Hildebrand F."/>
            <person name="Pallen M.J."/>
        </authorList>
    </citation>
    <scope>NUCLEOTIDE SEQUENCE</scope>
    <source>
        <strain evidence="4">2239</strain>
    </source>
</reference>
<dbReference type="SUPFAM" id="SSF55729">
    <property type="entry name" value="Acyl-CoA N-acyltransferases (Nat)"/>
    <property type="match status" value="1"/>
</dbReference>
<sequence length="154" mass="18084">MDPEKIEICFQQRCQDRARVKNYFDVADDSFKPKLSSRLDVKAYVDKICNYASLIWCMYEGRDIGLCAFYANRPPMAFITSLSVLEEYQGYGLAKRLLEEMVERCTQNGFKKITLEVYKANTRAQQLYLKMGFAFSTKDDEKYVMQKTDLNLLW</sequence>
<comment type="caution">
    <text evidence="4">The sequence shown here is derived from an EMBL/GenBank/DDBJ whole genome shotgun (WGS) entry which is preliminary data.</text>
</comment>
<dbReference type="AlphaFoldDB" id="A0A9D1V434"/>
<dbReference type="Gene3D" id="3.40.630.30">
    <property type="match status" value="1"/>
</dbReference>
<proteinExistence type="predicted"/>
<protein>
    <submittedName>
        <fullName evidence="4">GNAT family N-acetyltransferase</fullName>
    </submittedName>
</protein>
<accession>A0A9D1V434</accession>
<dbReference type="GO" id="GO:0016747">
    <property type="term" value="F:acyltransferase activity, transferring groups other than amino-acyl groups"/>
    <property type="evidence" value="ECO:0007669"/>
    <property type="project" value="InterPro"/>
</dbReference>
<dbReference type="InterPro" id="IPR050680">
    <property type="entry name" value="YpeA/RimI_acetyltransf"/>
</dbReference>
<dbReference type="EMBL" id="DXFW01000019">
    <property type="protein sequence ID" value="HIX05720.1"/>
    <property type="molecule type" value="Genomic_DNA"/>
</dbReference>
<keyword evidence="1" id="KW-0808">Transferase</keyword>
<organism evidence="4 5">
    <name type="scientific">Candidatus Allofournierella pullicola</name>
    <dbReference type="NCBI Taxonomy" id="2838596"/>
    <lineage>
        <taxon>Bacteria</taxon>
        <taxon>Bacillati</taxon>
        <taxon>Bacillota</taxon>
        <taxon>Clostridia</taxon>
        <taxon>Eubacteriales</taxon>
        <taxon>Oscillospiraceae</taxon>
        <taxon>Allofournierella</taxon>
    </lineage>
</organism>
<feature type="domain" description="N-acetyltransferase" evidence="3">
    <location>
        <begin position="10"/>
        <end position="150"/>
    </location>
</feature>